<dbReference type="SUPFAM" id="SSF52467">
    <property type="entry name" value="DHS-like NAD/FAD-binding domain"/>
    <property type="match status" value="1"/>
</dbReference>
<evidence type="ECO:0008006" key="3">
    <source>
        <dbReference type="Google" id="ProtNLM"/>
    </source>
</evidence>
<dbReference type="InterPro" id="IPR029035">
    <property type="entry name" value="DHS-like_NAD/FAD-binding_dom"/>
</dbReference>
<dbReference type="Pfam" id="PF13289">
    <property type="entry name" value="SIR2_2"/>
    <property type="match status" value="1"/>
</dbReference>
<proteinExistence type="predicted"/>
<evidence type="ECO:0000313" key="2">
    <source>
        <dbReference type="Proteomes" id="UP001144352"/>
    </source>
</evidence>
<dbReference type="RefSeq" id="WP_214186988.1">
    <property type="nucleotide sequence ID" value="NZ_BSDS01000001.1"/>
</dbReference>
<protein>
    <recommendedName>
        <fullName evidence="3">SIR2-like domain-containing protein</fullName>
    </recommendedName>
</protein>
<comment type="caution">
    <text evidence="1">The sequence shown here is derived from an EMBL/GenBank/DDBJ whole genome shotgun (WGS) entry which is preliminary data.</text>
</comment>
<gene>
    <name evidence="1" type="ORF">GHYDROH2_02860</name>
</gene>
<name>A0A9W6FXD7_9BACT</name>
<keyword evidence="2" id="KW-1185">Reference proteome</keyword>
<organism evidence="1 2">
    <name type="scientific">Geobacter hydrogenophilus</name>
    <dbReference type="NCBI Taxonomy" id="40983"/>
    <lineage>
        <taxon>Bacteria</taxon>
        <taxon>Pseudomonadati</taxon>
        <taxon>Thermodesulfobacteriota</taxon>
        <taxon>Desulfuromonadia</taxon>
        <taxon>Geobacterales</taxon>
        <taxon>Geobacteraceae</taxon>
        <taxon>Geobacter</taxon>
    </lineage>
</organism>
<accession>A0A9W6FXD7</accession>
<reference evidence="1" key="1">
    <citation type="submission" date="2022-12" db="EMBL/GenBank/DDBJ databases">
        <title>Reference genome sequencing for broad-spectrum identification of bacterial and archaeal isolates by mass spectrometry.</title>
        <authorList>
            <person name="Sekiguchi Y."/>
            <person name="Tourlousse D.M."/>
        </authorList>
    </citation>
    <scope>NUCLEOTIDE SEQUENCE</scope>
    <source>
        <strain evidence="1">H2</strain>
    </source>
</reference>
<dbReference type="Proteomes" id="UP001144352">
    <property type="component" value="Unassembled WGS sequence"/>
</dbReference>
<evidence type="ECO:0000313" key="1">
    <source>
        <dbReference type="EMBL" id="GLI36785.1"/>
    </source>
</evidence>
<sequence length="309" mass="35327">MAEPPYGVIWNRMKAGKVVPFLGAGASMAGRSADTPWDPRNPAFLPSGRELSNFLATETMFPSEYPGDRDDLAKVTSYYADVSGRRLLRERLREVLNHAYQPGELHTFLASVPAHQVIVATNYDTLLEQAFQKAGKPYDLVIYPADRKDIANAVLWWPHGKTEPLIKAPNDLDLDLAKTTVIYKMHGTLEPDTDKWDNFVITEEDYVEFLSRMTANTAIPAIFYDHFRERSFLFLGYSLSDWNLRVILKNLSKCFSPRRIGDEDEETLPSWAIQFKPSELARKLWEKRNVSIFDLTLDEFTLKMKQQGG</sequence>
<dbReference type="AlphaFoldDB" id="A0A9W6FXD7"/>
<dbReference type="EMBL" id="BSDS01000001">
    <property type="protein sequence ID" value="GLI36785.1"/>
    <property type="molecule type" value="Genomic_DNA"/>
</dbReference>